<dbReference type="EMBL" id="JBEDUW010000005">
    <property type="protein sequence ID" value="KAK9928977.1"/>
    <property type="molecule type" value="Genomic_DNA"/>
</dbReference>
<sequence length="232" mass="26684">MLEHRPLLPLFFFPLRCDDFFYAFFSAQNIASHRSSFSMPRPASPASLMRLCSFSLSPQPCLCCSTVKIRLQFSPPDLSSLGTQSKLQLYTRAEPQRSRLAQLSRQRNSDPCIFSLGIKNLVPCIVYIQQIGYLMCIFEEKHDEATLETIQDFEFSPQMLNMFSAFLVKFFNMFTSSKKTHKDKDAEPTEFEETVAQQHKSRHHPLQGALQLDRQICDPSDEVDLPKLMADQ</sequence>
<dbReference type="Proteomes" id="UP001457282">
    <property type="component" value="Unassembled WGS sequence"/>
</dbReference>
<proteinExistence type="predicted"/>
<feature type="region of interest" description="Disordered" evidence="1">
    <location>
        <begin position="181"/>
        <end position="206"/>
    </location>
</feature>
<evidence type="ECO:0000313" key="3">
    <source>
        <dbReference type="Proteomes" id="UP001457282"/>
    </source>
</evidence>
<accession>A0AAW1WX70</accession>
<organism evidence="2 3">
    <name type="scientific">Rubus argutus</name>
    <name type="common">Southern blackberry</name>
    <dbReference type="NCBI Taxonomy" id="59490"/>
    <lineage>
        <taxon>Eukaryota</taxon>
        <taxon>Viridiplantae</taxon>
        <taxon>Streptophyta</taxon>
        <taxon>Embryophyta</taxon>
        <taxon>Tracheophyta</taxon>
        <taxon>Spermatophyta</taxon>
        <taxon>Magnoliopsida</taxon>
        <taxon>eudicotyledons</taxon>
        <taxon>Gunneridae</taxon>
        <taxon>Pentapetalae</taxon>
        <taxon>rosids</taxon>
        <taxon>fabids</taxon>
        <taxon>Rosales</taxon>
        <taxon>Rosaceae</taxon>
        <taxon>Rosoideae</taxon>
        <taxon>Rosoideae incertae sedis</taxon>
        <taxon>Rubus</taxon>
    </lineage>
</organism>
<keyword evidence="3" id="KW-1185">Reference proteome</keyword>
<gene>
    <name evidence="2" type="ORF">M0R45_026088</name>
</gene>
<reference evidence="2 3" key="1">
    <citation type="journal article" date="2023" name="G3 (Bethesda)">
        <title>A chromosome-length genome assembly and annotation of blackberry (Rubus argutus, cv. 'Hillquist').</title>
        <authorList>
            <person name="Bruna T."/>
            <person name="Aryal R."/>
            <person name="Dudchenko O."/>
            <person name="Sargent D.J."/>
            <person name="Mead D."/>
            <person name="Buti M."/>
            <person name="Cavallini A."/>
            <person name="Hytonen T."/>
            <person name="Andres J."/>
            <person name="Pham M."/>
            <person name="Weisz D."/>
            <person name="Mascagni F."/>
            <person name="Usai G."/>
            <person name="Natali L."/>
            <person name="Bassil N."/>
            <person name="Fernandez G.E."/>
            <person name="Lomsadze A."/>
            <person name="Armour M."/>
            <person name="Olukolu B."/>
            <person name="Poorten T."/>
            <person name="Britton C."/>
            <person name="Davik J."/>
            <person name="Ashrafi H."/>
            <person name="Aiden E.L."/>
            <person name="Borodovsky M."/>
            <person name="Worthington M."/>
        </authorList>
    </citation>
    <scope>NUCLEOTIDE SEQUENCE [LARGE SCALE GENOMIC DNA]</scope>
    <source>
        <strain evidence="2">PI 553951</strain>
    </source>
</reference>
<comment type="caution">
    <text evidence="2">The sequence shown here is derived from an EMBL/GenBank/DDBJ whole genome shotgun (WGS) entry which is preliminary data.</text>
</comment>
<evidence type="ECO:0000256" key="1">
    <source>
        <dbReference type="SAM" id="MobiDB-lite"/>
    </source>
</evidence>
<evidence type="ECO:0000313" key="2">
    <source>
        <dbReference type="EMBL" id="KAK9928977.1"/>
    </source>
</evidence>
<protein>
    <submittedName>
        <fullName evidence="2">Uncharacterized protein</fullName>
    </submittedName>
</protein>
<name>A0AAW1WX70_RUBAR</name>
<dbReference type="AlphaFoldDB" id="A0AAW1WX70"/>